<dbReference type="EMBL" id="RCHU01000013">
    <property type="protein sequence ID" value="TKS18167.1"/>
    <property type="molecule type" value="Genomic_DNA"/>
</dbReference>
<proteinExistence type="predicted"/>
<protein>
    <submittedName>
        <fullName evidence="1">Uncharacterized protein</fullName>
    </submittedName>
</protein>
<sequence length="149" mass="16980">MWEHKPGRHNQVADALSWCEVLDSLIAKDHMESDMLDRLRQAVVEDPAYVKIVDLVREGIMRRYWLDNGLLYAKRGRVYVPNGKLRKHLLTKTHDPHRAALSARARQQVAASQWQHAGAGATYVGSANFGSKYNRCVRTTGSCFAPYWT</sequence>
<evidence type="ECO:0000313" key="1">
    <source>
        <dbReference type="EMBL" id="TKS18167.1"/>
    </source>
</evidence>
<organism evidence="1">
    <name type="scientific">Populus alba</name>
    <name type="common">White poplar</name>
    <dbReference type="NCBI Taxonomy" id="43335"/>
    <lineage>
        <taxon>Eukaryota</taxon>
        <taxon>Viridiplantae</taxon>
        <taxon>Streptophyta</taxon>
        <taxon>Embryophyta</taxon>
        <taxon>Tracheophyta</taxon>
        <taxon>Spermatophyta</taxon>
        <taxon>Magnoliopsida</taxon>
        <taxon>eudicotyledons</taxon>
        <taxon>Gunneridae</taxon>
        <taxon>Pentapetalae</taxon>
        <taxon>rosids</taxon>
        <taxon>fabids</taxon>
        <taxon>Malpighiales</taxon>
        <taxon>Salicaceae</taxon>
        <taxon>Saliceae</taxon>
        <taxon>Populus</taxon>
    </lineage>
</organism>
<comment type="caution">
    <text evidence="1">The sequence shown here is derived from an EMBL/GenBank/DDBJ whole genome shotgun (WGS) entry which is preliminary data.</text>
</comment>
<reference evidence="1" key="1">
    <citation type="submission" date="2018-10" db="EMBL/GenBank/DDBJ databases">
        <title>Population genomic analysis revealed the cold adaptation of white poplar.</title>
        <authorList>
            <person name="Liu Y.-J."/>
        </authorList>
    </citation>
    <scope>NUCLEOTIDE SEQUENCE [LARGE SCALE GENOMIC DNA]</scope>
    <source>
        <strain evidence="1">PAL-ZL1</strain>
    </source>
</reference>
<name>A0A4U5R696_POPAL</name>
<gene>
    <name evidence="1" type="ORF">D5086_0000006500</name>
</gene>
<dbReference type="AlphaFoldDB" id="A0A4U5R696"/>
<accession>A0A4U5R696</accession>